<dbReference type="PANTHER" id="PTHR46114">
    <property type="entry name" value="APPLE DOMAIN-CONTAINING PROTEIN"/>
    <property type="match status" value="1"/>
</dbReference>
<dbReference type="EMBL" id="BGZK01002617">
    <property type="protein sequence ID" value="GBP95366.1"/>
    <property type="molecule type" value="Genomic_DNA"/>
</dbReference>
<reference evidence="1 2" key="1">
    <citation type="journal article" date="2019" name="Commun. Biol.">
        <title>The bagworm genome reveals a unique fibroin gene that provides high tensile strength.</title>
        <authorList>
            <person name="Kono N."/>
            <person name="Nakamura H."/>
            <person name="Ohtoshi R."/>
            <person name="Tomita M."/>
            <person name="Numata K."/>
            <person name="Arakawa K."/>
        </authorList>
    </citation>
    <scope>NUCLEOTIDE SEQUENCE [LARGE SCALE GENOMIC DNA]</scope>
</reference>
<protein>
    <submittedName>
        <fullName evidence="1">Uncharacterized protein</fullName>
    </submittedName>
</protein>
<name>A0A4C2A3U2_EUMVA</name>
<dbReference type="AlphaFoldDB" id="A0A4C2A3U2"/>
<organism evidence="1 2">
    <name type="scientific">Eumeta variegata</name>
    <name type="common">Bagworm moth</name>
    <name type="synonym">Eumeta japonica</name>
    <dbReference type="NCBI Taxonomy" id="151549"/>
    <lineage>
        <taxon>Eukaryota</taxon>
        <taxon>Metazoa</taxon>
        <taxon>Ecdysozoa</taxon>
        <taxon>Arthropoda</taxon>
        <taxon>Hexapoda</taxon>
        <taxon>Insecta</taxon>
        <taxon>Pterygota</taxon>
        <taxon>Neoptera</taxon>
        <taxon>Endopterygota</taxon>
        <taxon>Lepidoptera</taxon>
        <taxon>Glossata</taxon>
        <taxon>Ditrysia</taxon>
        <taxon>Tineoidea</taxon>
        <taxon>Psychidae</taxon>
        <taxon>Oiketicinae</taxon>
        <taxon>Eumeta</taxon>
    </lineage>
</organism>
<keyword evidence="2" id="KW-1185">Reference proteome</keyword>
<sequence>MSIKLHFLHSHLDRFPENLGDMSEEQGERMRQDLRVMEERYQGFCDTNIMADYCCGEKSPELPTVQPLKGLCKVHATAEEISSVSNKIVKQTGTVIVVVICEL</sequence>
<dbReference type="OrthoDB" id="8063408at2759"/>
<proteinExistence type="predicted"/>
<accession>A0A4C2A3U2</accession>
<dbReference type="Proteomes" id="UP000299102">
    <property type="component" value="Unassembled WGS sequence"/>
</dbReference>
<evidence type="ECO:0000313" key="2">
    <source>
        <dbReference type="Proteomes" id="UP000299102"/>
    </source>
</evidence>
<gene>
    <name evidence="1" type="ORF">EVAR_99749_1</name>
</gene>
<comment type="caution">
    <text evidence="1">The sequence shown here is derived from an EMBL/GenBank/DDBJ whole genome shotgun (WGS) entry which is preliminary data.</text>
</comment>
<evidence type="ECO:0000313" key="1">
    <source>
        <dbReference type="EMBL" id="GBP95366.1"/>
    </source>
</evidence>
<dbReference type="PANTHER" id="PTHR46114:SF1">
    <property type="entry name" value="ZAD DOMAIN-CONTAINING PROTEIN"/>
    <property type="match status" value="1"/>
</dbReference>